<protein>
    <submittedName>
        <fullName evidence="2">Uncharacterized protein</fullName>
    </submittedName>
</protein>
<evidence type="ECO:0000313" key="3">
    <source>
        <dbReference type="Proteomes" id="UP000276215"/>
    </source>
</evidence>
<proteinExistence type="predicted"/>
<organism evidence="2 3">
    <name type="scientific">Choiromyces venosus 120613-1</name>
    <dbReference type="NCBI Taxonomy" id="1336337"/>
    <lineage>
        <taxon>Eukaryota</taxon>
        <taxon>Fungi</taxon>
        <taxon>Dikarya</taxon>
        <taxon>Ascomycota</taxon>
        <taxon>Pezizomycotina</taxon>
        <taxon>Pezizomycetes</taxon>
        <taxon>Pezizales</taxon>
        <taxon>Tuberaceae</taxon>
        <taxon>Choiromyces</taxon>
    </lineage>
</organism>
<reference evidence="2 3" key="1">
    <citation type="journal article" date="2018" name="Nat. Ecol. Evol.">
        <title>Pezizomycetes genomes reveal the molecular basis of ectomycorrhizal truffle lifestyle.</title>
        <authorList>
            <person name="Murat C."/>
            <person name="Payen T."/>
            <person name="Noel B."/>
            <person name="Kuo A."/>
            <person name="Morin E."/>
            <person name="Chen J."/>
            <person name="Kohler A."/>
            <person name="Krizsan K."/>
            <person name="Balestrini R."/>
            <person name="Da Silva C."/>
            <person name="Montanini B."/>
            <person name="Hainaut M."/>
            <person name="Levati E."/>
            <person name="Barry K.W."/>
            <person name="Belfiori B."/>
            <person name="Cichocki N."/>
            <person name="Clum A."/>
            <person name="Dockter R.B."/>
            <person name="Fauchery L."/>
            <person name="Guy J."/>
            <person name="Iotti M."/>
            <person name="Le Tacon F."/>
            <person name="Lindquist E.A."/>
            <person name="Lipzen A."/>
            <person name="Malagnac F."/>
            <person name="Mello A."/>
            <person name="Molinier V."/>
            <person name="Miyauchi S."/>
            <person name="Poulain J."/>
            <person name="Riccioni C."/>
            <person name="Rubini A."/>
            <person name="Sitrit Y."/>
            <person name="Splivallo R."/>
            <person name="Traeger S."/>
            <person name="Wang M."/>
            <person name="Zifcakova L."/>
            <person name="Wipf D."/>
            <person name="Zambonelli A."/>
            <person name="Paolocci F."/>
            <person name="Nowrousian M."/>
            <person name="Ottonello S."/>
            <person name="Baldrian P."/>
            <person name="Spatafora J.W."/>
            <person name="Henrissat B."/>
            <person name="Nagy L.G."/>
            <person name="Aury J.M."/>
            <person name="Wincker P."/>
            <person name="Grigoriev I.V."/>
            <person name="Bonfante P."/>
            <person name="Martin F.M."/>
        </authorList>
    </citation>
    <scope>NUCLEOTIDE SEQUENCE [LARGE SCALE GENOMIC DNA]</scope>
    <source>
        <strain evidence="2 3">120613-1</strain>
    </source>
</reference>
<feature type="transmembrane region" description="Helical" evidence="1">
    <location>
        <begin position="6"/>
        <end position="22"/>
    </location>
</feature>
<keyword evidence="1" id="KW-0812">Transmembrane</keyword>
<dbReference type="Proteomes" id="UP000276215">
    <property type="component" value="Unassembled WGS sequence"/>
</dbReference>
<dbReference type="EMBL" id="ML120536">
    <property type="protein sequence ID" value="RPA90178.1"/>
    <property type="molecule type" value="Genomic_DNA"/>
</dbReference>
<sequence>MSDTNAVGAIFLFSFLFILWGSQYRRTGTLAITDNTWSSCYCAMIVERALDRVAVTFG</sequence>
<keyword evidence="1" id="KW-0472">Membrane</keyword>
<dbReference type="AlphaFoldDB" id="A0A3N4IZG7"/>
<evidence type="ECO:0000256" key="1">
    <source>
        <dbReference type="SAM" id="Phobius"/>
    </source>
</evidence>
<keyword evidence="1" id="KW-1133">Transmembrane helix</keyword>
<evidence type="ECO:0000313" key="2">
    <source>
        <dbReference type="EMBL" id="RPA90178.1"/>
    </source>
</evidence>
<accession>A0A3N4IZG7</accession>
<gene>
    <name evidence="2" type="ORF">L873DRAFT_1821620</name>
</gene>
<keyword evidence="3" id="KW-1185">Reference proteome</keyword>
<name>A0A3N4IZG7_9PEZI</name>